<sequence>MQSSSMKISPLDLMTAIIKGKSGEDGGMAVPALQAIADNRELLMLLTTSVAVLVGCVLVLMWRRSSSGAGKAGKAAEPPKPLSVKVEAEEEADDGKKKVTIFFGTQTGTAEGFAKALAEEARARYEKATFKVVDLDDYAADDEEYEEKMQKESIAFFFLATYGDGEPTDNAARFYKWFTEGKESGTRLQNLQYGVFGLGNRQYEHFNKVAKVVDEILADQGGKRLVSVGLGDDDQCIEDDFTAWKELVWPELDQLLRDEDDASAIPEYRVAFIDEACGAHLDKSWSLANGHAVHDIQHPCRANVVVRRELHTPASDRSCIHLEFDISGTGLMYETGDHVGVYTENCIEAVEEAERLLGLSPETFFSIHADKEDGSPLGGGTLPPPFPSPCTLRTALYRYADLLNSPKKSALLALAAHASNPSDAERLRFLASPAGKDEYSQWIVASHRSLLEVMTEFPSAKPPLGVFFAAIAPRLQPRYYSISSSPSMHRSRIHVTCALVYETTPAGRIHKGVCSTWMKDK</sequence>
<dbReference type="PRINTS" id="PR00371">
    <property type="entry name" value="FPNCR"/>
</dbReference>
<dbReference type="PRINTS" id="PR00369">
    <property type="entry name" value="FLAVODOXIN"/>
</dbReference>
<dbReference type="GO" id="GO:0050660">
    <property type="term" value="F:flavin adenine dinucleotide binding"/>
    <property type="evidence" value="ECO:0007669"/>
    <property type="project" value="TreeGrafter"/>
</dbReference>
<dbReference type="AlphaFoldDB" id="A0A843XSK9"/>
<feature type="region of interest" description="Disordered" evidence="9">
    <location>
        <begin position="69"/>
        <end position="89"/>
    </location>
</feature>
<keyword evidence="6" id="KW-0521">NADP</keyword>
<dbReference type="GO" id="GO:0010181">
    <property type="term" value="F:FMN binding"/>
    <property type="evidence" value="ECO:0007669"/>
    <property type="project" value="InterPro"/>
</dbReference>
<evidence type="ECO:0000256" key="8">
    <source>
        <dbReference type="ARBA" id="ARBA00052261"/>
    </source>
</evidence>
<comment type="cofactor">
    <cofactor evidence="1">
        <name>FMN</name>
        <dbReference type="ChEBI" id="CHEBI:58210"/>
    </cofactor>
</comment>
<keyword evidence="7" id="KW-0560">Oxidoreductase</keyword>
<dbReference type="PROSITE" id="PS51384">
    <property type="entry name" value="FAD_FR"/>
    <property type="match status" value="1"/>
</dbReference>
<dbReference type="Gene3D" id="1.20.990.10">
    <property type="entry name" value="NADPH-cytochrome p450 Reductase, Chain A, domain 3"/>
    <property type="match status" value="1"/>
</dbReference>
<evidence type="ECO:0000256" key="7">
    <source>
        <dbReference type="ARBA" id="ARBA00023002"/>
    </source>
</evidence>
<evidence type="ECO:0000256" key="4">
    <source>
        <dbReference type="ARBA" id="ARBA00022643"/>
    </source>
</evidence>
<dbReference type="SUPFAM" id="SSF52218">
    <property type="entry name" value="Flavoproteins"/>
    <property type="match status" value="1"/>
</dbReference>
<evidence type="ECO:0000259" key="12">
    <source>
        <dbReference type="PROSITE" id="PS51384"/>
    </source>
</evidence>
<dbReference type="Pfam" id="PF00667">
    <property type="entry name" value="FAD_binding_1"/>
    <property type="match status" value="1"/>
</dbReference>
<evidence type="ECO:0000313" key="13">
    <source>
        <dbReference type="EMBL" id="MQM21855.1"/>
    </source>
</evidence>
<dbReference type="PROSITE" id="PS50902">
    <property type="entry name" value="FLAVODOXIN_LIKE"/>
    <property type="match status" value="1"/>
</dbReference>
<dbReference type="InterPro" id="IPR023173">
    <property type="entry name" value="NADPH_Cyt_P450_Rdtase_alpha"/>
</dbReference>
<keyword evidence="3" id="KW-0285">Flavoprotein</keyword>
<evidence type="ECO:0008006" key="15">
    <source>
        <dbReference type="Google" id="ProtNLM"/>
    </source>
</evidence>
<evidence type="ECO:0000256" key="9">
    <source>
        <dbReference type="SAM" id="MobiDB-lite"/>
    </source>
</evidence>
<keyword evidence="10" id="KW-0472">Membrane</keyword>
<dbReference type="EMBL" id="NMUH01011674">
    <property type="protein sequence ID" value="MQM21855.1"/>
    <property type="molecule type" value="Genomic_DNA"/>
</dbReference>
<evidence type="ECO:0000256" key="6">
    <source>
        <dbReference type="ARBA" id="ARBA00022857"/>
    </source>
</evidence>
<keyword evidence="10" id="KW-0812">Transmembrane</keyword>
<evidence type="ECO:0000256" key="3">
    <source>
        <dbReference type="ARBA" id="ARBA00022630"/>
    </source>
</evidence>
<dbReference type="Gene3D" id="3.40.50.360">
    <property type="match status" value="1"/>
</dbReference>
<feature type="non-terminal residue" evidence="13">
    <location>
        <position position="1"/>
    </location>
</feature>
<keyword evidence="5" id="KW-0274">FAD</keyword>
<dbReference type="SUPFAM" id="SSF63380">
    <property type="entry name" value="Riboflavin synthase domain-like"/>
    <property type="match status" value="1"/>
</dbReference>
<dbReference type="InterPro" id="IPR017927">
    <property type="entry name" value="FAD-bd_FR_type"/>
</dbReference>
<protein>
    <recommendedName>
        <fullName evidence="15">NADPH--cytochrome P450 reductase</fullName>
    </recommendedName>
</protein>
<dbReference type="Proteomes" id="UP000652761">
    <property type="component" value="Unassembled WGS sequence"/>
</dbReference>
<dbReference type="InterPro" id="IPR008254">
    <property type="entry name" value="Flavodoxin/NO_synth"/>
</dbReference>
<comment type="catalytic activity">
    <reaction evidence="8">
        <text>2 oxidized [cytochrome P450] + NADPH = 2 reduced [cytochrome P450] + NADP(+) + H(+)</text>
        <dbReference type="Rhea" id="RHEA:24040"/>
        <dbReference type="Rhea" id="RHEA-COMP:14627"/>
        <dbReference type="Rhea" id="RHEA-COMP:14628"/>
        <dbReference type="ChEBI" id="CHEBI:15378"/>
        <dbReference type="ChEBI" id="CHEBI:55376"/>
        <dbReference type="ChEBI" id="CHEBI:57783"/>
        <dbReference type="ChEBI" id="CHEBI:58349"/>
        <dbReference type="ChEBI" id="CHEBI:60344"/>
        <dbReference type="EC" id="1.6.2.4"/>
    </reaction>
    <physiologicalReaction direction="left-to-right" evidence="8">
        <dbReference type="Rhea" id="RHEA:24041"/>
    </physiologicalReaction>
</comment>
<keyword evidence="4" id="KW-0288">FMN</keyword>
<evidence type="ECO:0000256" key="10">
    <source>
        <dbReference type="SAM" id="Phobius"/>
    </source>
</evidence>
<dbReference type="GO" id="GO:0003958">
    <property type="term" value="F:NADPH-hemoprotein reductase activity"/>
    <property type="evidence" value="ECO:0007669"/>
    <property type="project" value="UniProtKB-EC"/>
</dbReference>
<evidence type="ECO:0000313" key="14">
    <source>
        <dbReference type="Proteomes" id="UP000652761"/>
    </source>
</evidence>
<dbReference type="PANTHER" id="PTHR19384:SF17">
    <property type="entry name" value="NADPH--CYTOCHROME P450 REDUCTASE"/>
    <property type="match status" value="1"/>
</dbReference>
<evidence type="ECO:0000256" key="2">
    <source>
        <dbReference type="ARBA" id="ARBA00001974"/>
    </source>
</evidence>
<keyword evidence="10" id="KW-1133">Transmembrane helix</keyword>
<dbReference type="Gene3D" id="2.40.30.10">
    <property type="entry name" value="Translation factors"/>
    <property type="match status" value="1"/>
</dbReference>
<evidence type="ECO:0000256" key="5">
    <source>
        <dbReference type="ARBA" id="ARBA00022827"/>
    </source>
</evidence>
<evidence type="ECO:0000259" key="11">
    <source>
        <dbReference type="PROSITE" id="PS50902"/>
    </source>
</evidence>
<comment type="caution">
    <text evidence="13">The sequence shown here is derived from an EMBL/GenBank/DDBJ whole genome shotgun (WGS) entry which is preliminary data.</text>
</comment>
<dbReference type="Pfam" id="PF00258">
    <property type="entry name" value="Flavodoxin_1"/>
    <property type="match status" value="1"/>
</dbReference>
<reference evidence="13" key="1">
    <citation type="submission" date="2017-07" db="EMBL/GenBank/DDBJ databases">
        <title>Taro Niue Genome Assembly and Annotation.</title>
        <authorList>
            <person name="Atibalentja N."/>
            <person name="Keating K."/>
            <person name="Fields C.J."/>
        </authorList>
    </citation>
    <scope>NUCLEOTIDE SEQUENCE</scope>
    <source>
        <strain evidence="13">Niue_2</strain>
        <tissue evidence="13">Leaf</tissue>
    </source>
</reference>
<gene>
    <name evidence="13" type="ORF">Taro_054900</name>
</gene>
<feature type="domain" description="FAD-binding FR-type" evidence="12">
    <location>
        <begin position="297"/>
        <end position="521"/>
    </location>
</feature>
<feature type="domain" description="Flavodoxin-like" evidence="11">
    <location>
        <begin position="99"/>
        <end position="249"/>
    </location>
</feature>
<name>A0A843XSK9_COLES</name>
<evidence type="ECO:0000256" key="1">
    <source>
        <dbReference type="ARBA" id="ARBA00001917"/>
    </source>
</evidence>
<proteinExistence type="predicted"/>
<dbReference type="InterPro" id="IPR017938">
    <property type="entry name" value="Riboflavin_synthase-like_b-brl"/>
</dbReference>
<dbReference type="InterPro" id="IPR029039">
    <property type="entry name" value="Flavoprotein-like_sf"/>
</dbReference>
<comment type="cofactor">
    <cofactor evidence="2">
        <name>FAD</name>
        <dbReference type="ChEBI" id="CHEBI:57692"/>
    </cofactor>
</comment>
<keyword evidence="14" id="KW-1185">Reference proteome</keyword>
<dbReference type="InterPro" id="IPR003097">
    <property type="entry name" value="CysJ-like_FAD-binding"/>
</dbReference>
<dbReference type="FunFam" id="3.40.50.360:FF:000023">
    <property type="entry name" value="NADPH--cytochrome P450 reductase"/>
    <property type="match status" value="1"/>
</dbReference>
<dbReference type="PANTHER" id="PTHR19384">
    <property type="entry name" value="NITRIC OXIDE SYNTHASE-RELATED"/>
    <property type="match status" value="1"/>
</dbReference>
<dbReference type="OrthoDB" id="1856718at2759"/>
<dbReference type="FunFam" id="1.20.990.10:FF:000003">
    <property type="entry name" value="NADPH--cytochrome P450 reductase"/>
    <property type="match status" value="1"/>
</dbReference>
<dbReference type="InterPro" id="IPR001094">
    <property type="entry name" value="Flavdoxin-like"/>
</dbReference>
<dbReference type="GO" id="GO:0005829">
    <property type="term" value="C:cytosol"/>
    <property type="evidence" value="ECO:0007669"/>
    <property type="project" value="TreeGrafter"/>
</dbReference>
<feature type="transmembrane region" description="Helical" evidence="10">
    <location>
        <begin position="42"/>
        <end position="62"/>
    </location>
</feature>
<dbReference type="InterPro" id="IPR001709">
    <property type="entry name" value="Flavoprot_Pyr_Nucl_cyt_Rdtase"/>
</dbReference>
<organism evidence="13 14">
    <name type="scientific">Colocasia esculenta</name>
    <name type="common">Wild taro</name>
    <name type="synonym">Arum esculentum</name>
    <dbReference type="NCBI Taxonomy" id="4460"/>
    <lineage>
        <taxon>Eukaryota</taxon>
        <taxon>Viridiplantae</taxon>
        <taxon>Streptophyta</taxon>
        <taxon>Embryophyta</taxon>
        <taxon>Tracheophyta</taxon>
        <taxon>Spermatophyta</taxon>
        <taxon>Magnoliopsida</taxon>
        <taxon>Liliopsida</taxon>
        <taxon>Araceae</taxon>
        <taxon>Aroideae</taxon>
        <taxon>Colocasieae</taxon>
        <taxon>Colocasia</taxon>
    </lineage>
</organism>
<accession>A0A843XSK9</accession>